<protein>
    <recommendedName>
        <fullName evidence="4">Big-1 domain-containing protein</fullName>
    </recommendedName>
</protein>
<keyword evidence="2" id="KW-0812">Transmembrane</keyword>
<dbReference type="AlphaFoldDB" id="A0A0F9FUA3"/>
<accession>A0A0F9FUA3</accession>
<evidence type="ECO:0000313" key="3">
    <source>
        <dbReference type="EMBL" id="KKL60945.1"/>
    </source>
</evidence>
<dbReference type="Gene3D" id="2.60.40.10">
    <property type="entry name" value="Immunoglobulins"/>
    <property type="match status" value="1"/>
</dbReference>
<feature type="transmembrane region" description="Helical" evidence="2">
    <location>
        <begin position="149"/>
        <end position="170"/>
    </location>
</feature>
<comment type="caution">
    <text evidence="3">The sequence shown here is derived from an EMBL/GenBank/DDBJ whole genome shotgun (WGS) entry which is preliminary data.</text>
</comment>
<evidence type="ECO:0008006" key="4">
    <source>
        <dbReference type="Google" id="ProtNLM"/>
    </source>
</evidence>
<keyword evidence="2" id="KW-0472">Membrane</keyword>
<organism evidence="3">
    <name type="scientific">marine sediment metagenome</name>
    <dbReference type="NCBI Taxonomy" id="412755"/>
    <lineage>
        <taxon>unclassified sequences</taxon>
        <taxon>metagenomes</taxon>
        <taxon>ecological metagenomes</taxon>
    </lineage>
</organism>
<name>A0A0F9FUA3_9ZZZZ</name>
<dbReference type="InterPro" id="IPR013783">
    <property type="entry name" value="Ig-like_fold"/>
</dbReference>
<evidence type="ECO:0000256" key="2">
    <source>
        <dbReference type="SAM" id="Phobius"/>
    </source>
</evidence>
<dbReference type="EMBL" id="LAZR01028976">
    <property type="protein sequence ID" value="KKL60945.1"/>
    <property type="molecule type" value="Genomic_DNA"/>
</dbReference>
<reference evidence="3" key="1">
    <citation type="journal article" date="2015" name="Nature">
        <title>Complex archaea that bridge the gap between prokaryotes and eukaryotes.</title>
        <authorList>
            <person name="Spang A."/>
            <person name="Saw J.H."/>
            <person name="Jorgensen S.L."/>
            <person name="Zaremba-Niedzwiedzka K."/>
            <person name="Martijn J."/>
            <person name="Lind A.E."/>
            <person name="van Eijk R."/>
            <person name="Schleper C."/>
            <person name="Guy L."/>
            <person name="Ettema T.J."/>
        </authorList>
    </citation>
    <scope>NUCLEOTIDE SEQUENCE</scope>
</reference>
<evidence type="ECO:0000256" key="1">
    <source>
        <dbReference type="SAM" id="MobiDB-lite"/>
    </source>
</evidence>
<proteinExistence type="predicted"/>
<feature type="region of interest" description="Disordered" evidence="1">
    <location>
        <begin position="189"/>
        <end position="209"/>
    </location>
</feature>
<gene>
    <name evidence="3" type="ORF">LCGC14_2200240</name>
</gene>
<feature type="compositionally biased region" description="Low complexity" evidence="1">
    <location>
        <begin position="189"/>
        <end position="202"/>
    </location>
</feature>
<keyword evidence="2" id="KW-1133">Transmembrane helix</keyword>
<sequence length="209" mass="21366">MKSIGIKVVLVSMVLVGGMLALAGTANASHVKAEITAPDEVTVGHTAEVQATLISADDGLPVADALVIFYMHASFADVTGEVELGRAVTDENGVATLTYEPRSASEHLIRIEYLAPGDDEPGVVTKSISVTGGTSQLHRSTAGVEIPGLNVWLIIALVSGVWAILFSVALRVIAIARAGAEVGVAPQPAAVRPAQAQEAAPRSGGTGAR</sequence>